<dbReference type="EMBL" id="JFFR01000020">
    <property type="protein sequence ID" value="KDN28384.1"/>
    <property type="molecule type" value="Genomic_DNA"/>
</dbReference>
<evidence type="ECO:0000313" key="1">
    <source>
        <dbReference type="EMBL" id="KDN28384.1"/>
    </source>
</evidence>
<dbReference type="Proteomes" id="UP000027219">
    <property type="component" value="Unassembled WGS sequence"/>
</dbReference>
<dbReference type="Gene3D" id="1.20.120.330">
    <property type="entry name" value="Nucleotidyltransferases domain 2"/>
    <property type="match status" value="1"/>
</dbReference>
<comment type="caution">
    <text evidence="1">The sequence shown here is derived from an EMBL/GenBank/DDBJ whole genome shotgun (WGS) entry which is preliminary data.</text>
</comment>
<dbReference type="SUPFAM" id="SSF158668">
    <property type="entry name" value="MtlR-like"/>
    <property type="match status" value="1"/>
</dbReference>
<organism evidence="1 2">
    <name type="scientific">Vibrio fortis</name>
    <dbReference type="NCBI Taxonomy" id="212667"/>
    <lineage>
        <taxon>Bacteria</taxon>
        <taxon>Pseudomonadati</taxon>
        <taxon>Pseudomonadota</taxon>
        <taxon>Gammaproteobacteria</taxon>
        <taxon>Vibrionales</taxon>
        <taxon>Vibrionaceae</taxon>
        <taxon>Vibrio</taxon>
    </lineage>
</organism>
<gene>
    <name evidence="1" type="ORF">VFDL14_23630</name>
</gene>
<dbReference type="AlphaFoldDB" id="A0A066UW64"/>
<dbReference type="NCBIfam" id="NF008234">
    <property type="entry name" value="PRK11001.1"/>
    <property type="match status" value="1"/>
</dbReference>
<accession>A0A066UW64</accession>
<protein>
    <submittedName>
        <fullName evidence="1">Mannitol operon repressor</fullName>
    </submittedName>
</protein>
<dbReference type="OrthoDB" id="7060391at2"/>
<dbReference type="RefSeq" id="WP_050487420.1">
    <property type="nucleotide sequence ID" value="NZ_JFFR01000020.1"/>
</dbReference>
<dbReference type="Pfam" id="PF05068">
    <property type="entry name" value="MtlR"/>
    <property type="match status" value="1"/>
</dbReference>
<dbReference type="PANTHER" id="PTHR37941:SF1">
    <property type="entry name" value="FUMARASE E-RELATED"/>
    <property type="match status" value="1"/>
</dbReference>
<dbReference type="InterPro" id="IPR038026">
    <property type="entry name" value="MtlR-like_sf"/>
</dbReference>
<name>A0A066UW64_9VIBR</name>
<evidence type="ECO:0000313" key="2">
    <source>
        <dbReference type="Proteomes" id="UP000027219"/>
    </source>
</evidence>
<dbReference type="STRING" id="212667.VFDL14_23630"/>
<sequence length="195" mass="21970">MRNTRAESAMLSKAIEPIDLPNEAELLEVISTAEDASAVFLAAYHALDDTIGVLMQTIFYKDDYAVKFVVDPLLKNQGPLGDVMVRSKLLYGLGVINREIYEDVERFVTLKEWADTPHSSIYFTDPDVIEELQKVNVVQSVMPIDYDQQAANSLPEEMLTMFTERHNQKVQSSIVLAIAELVRQICHCDTSFLPS</sequence>
<dbReference type="PANTHER" id="PTHR37941">
    <property type="entry name" value="FUMARASE E-RELATED"/>
    <property type="match status" value="1"/>
</dbReference>
<reference evidence="1 2" key="1">
    <citation type="submission" date="2014-02" db="EMBL/GenBank/DDBJ databases">
        <title>Vibrio fortis Dalian14 Genome Sequencing.</title>
        <authorList>
            <person name="Wang Y."/>
            <person name="Song L."/>
            <person name="Liu G."/>
            <person name="Ding J."/>
        </authorList>
    </citation>
    <scope>NUCLEOTIDE SEQUENCE [LARGE SCALE GENOMIC DNA]</scope>
    <source>
        <strain evidence="1 2">Dalian14</strain>
    </source>
</reference>
<keyword evidence="2" id="KW-1185">Reference proteome</keyword>
<proteinExistence type="predicted"/>
<dbReference type="GO" id="GO:0045892">
    <property type="term" value="P:negative regulation of DNA-templated transcription"/>
    <property type="evidence" value="ECO:0007669"/>
    <property type="project" value="TreeGrafter"/>
</dbReference>
<dbReference type="InterPro" id="IPR007761">
    <property type="entry name" value="MtlR-like"/>
</dbReference>